<evidence type="ECO:0000313" key="1">
    <source>
        <dbReference type="EnsemblPlants" id="OB0057G10020.1"/>
    </source>
</evidence>
<dbReference type="OMA" id="NTHEHNM"/>
<proteinExistence type="predicted"/>
<evidence type="ECO:0000313" key="2">
    <source>
        <dbReference type="Proteomes" id="UP000006038"/>
    </source>
</evidence>
<dbReference type="AlphaFoldDB" id="J3KUJ7"/>
<reference evidence="1" key="1">
    <citation type="submission" date="2015-06" db="UniProtKB">
        <authorList>
            <consortium name="EnsemblPlants"/>
        </authorList>
    </citation>
    <scope>IDENTIFICATION</scope>
</reference>
<dbReference type="HOGENOM" id="CLU_1791848_0_0_1"/>
<dbReference type="EnsemblPlants" id="OB0057G10020.1">
    <property type="protein sequence ID" value="OB0057G10020.1"/>
    <property type="gene ID" value="OB0057G10020"/>
</dbReference>
<dbReference type="eggNOG" id="ENOG502R4HE">
    <property type="taxonomic scope" value="Eukaryota"/>
</dbReference>
<dbReference type="Gramene" id="OB0057G10020.1">
    <property type="protein sequence ID" value="OB0057G10020.1"/>
    <property type="gene ID" value="OB0057G10020"/>
</dbReference>
<dbReference type="Proteomes" id="UP000006038">
    <property type="component" value="Unassembled WGS sequence"/>
</dbReference>
<protein>
    <submittedName>
        <fullName evidence="1">Uncharacterized protein</fullName>
    </submittedName>
</protein>
<sequence>LSEESIEDSERYKRLREKNVHDHNMGPAGYDGKIAQWEAEDSLLTSEGIENPWQQYPDDRCRNFLRGRSKLEVVDGVAQIRWSKRATKKVSEDIKEKYASAKSSGVSWDFKVMVNPLGEDALDNIREKLSSFLLAQVIDKKGEFH</sequence>
<keyword evidence="2" id="KW-1185">Reference proteome</keyword>
<organism evidence="1">
    <name type="scientific">Oryza brachyantha</name>
    <name type="common">malo sina</name>
    <dbReference type="NCBI Taxonomy" id="4533"/>
    <lineage>
        <taxon>Eukaryota</taxon>
        <taxon>Viridiplantae</taxon>
        <taxon>Streptophyta</taxon>
        <taxon>Embryophyta</taxon>
        <taxon>Tracheophyta</taxon>
        <taxon>Spermatophyta</taxon>
        <taxon>Magnoliopsida</taxon>
        <taxon>Liliopsida</taxon>
        <taxon>Poales</taxon>
        <taxon>Poaceae</taxon>
        <taxon>BOP clade</taxon>
        <taxon>Oryzoideae</taxon>
        <taxon>Oryzeae</taxon>
        <taxon>Oryzinae</taxon>
        <taxon>Oryza</taxon>
    </lineage>
</organism>
<name>J3KUJ7_ORYBR</name>
<accession>J3KUJ7</accession>